<accession>A0A1L9QTC5</accession>
<gene>
    <name evidence="2" type="ORF">BI308_09265</name>
</gene>
<dbReference type="PANTHER" id="PTHR23150">
    <property type="entry name" value="SULFATASE MODIFYING FACTOR 1, 2"/>
    <property type="match status" value="1"/>
</dbReference>
<dbReference type="GO" id="GO:0120147">
    <property type="term" value="F:formylglycine-generating oxidase activity"/>
    <property type="evidence" value="ECO:0007669"/>
    <property type="project" value="TreeGrafter"/>
</dbReference>
<dbReference type="PANTHER" id="PTHR23150:SF19">
    <property type="entry name" value="FORMYLGLYCINE-GENERATING ENZYME"/>
    <property type="match status" value="1"/>
</dbReference>
<dbReference type="InterPro" id="IPR016187">
    <property type="entry name" value="CTDL_fold"/>
</dbReference>
<evidence type="ECO:0000259" key="1">
    <source>
        <dbReference type="Pfam" id="PF03781"/>
    </source>
</evidence>
<dbReference type="STRING" id="1925591.BI308_09265"/>
<dbReference type="InterPro" id="IPR042095">
    <property type="entry name" value="SUMF_sf"/>
</dbReference>
<evidence type="ECO:0000313" key="3">
    <source>
        <dbReference type="Proteomes" id="UP000183940"/>
    </source>
</evidence>
<keyword evidence="3" id="KW-1185">Reference proteome</keyword>
<evidence type="ECO:0000313" key="2">
    <source>
        <dbReference type="EMBL" id="OJJ25913.1"/>
    </source>
</evidence>
<dbReference type="InterPro" id="IPR051043">
    <property type="entry name" value="Sulfatase_Mod_Factor_Kinase"/>
</dbReference>
<dbReference type="AlphaFoldDB" id="A0A1L9QTC5"/>
<dbReference type="Proteomes" id="UP000183940">
    <property type="component" value="Unassembled WGS sequence"/>
</dbReference>
<feature type="domain" description="Sulfatase-modifying factor enzyme-like" evidence="1">
    <location>
        <begin position="52"/>
        <end position="258"/>
    </location>
</feature>
<reference evidence="2" key="1">
    <citation type="submission" date="2016-10" db="EMBL/GenBank/DDBJ databases">
        <title>CRISPR-Cas defence system in Roseofilum reptotaenium: evidence of a bacteriophage-cyanobacterium arms race in the coral black band disease.</title>
        <authorList>
            <person name="Buerger P."/>
            <person name="Wood-Charlson E.M."/>
            <person name="Weynberg K.D."/>
            <person name="Willis B."/>
            <person name="Van Oppen M.J."/>
        </authorList>
    </citation>
    <scope>NUCLEOTIDE SEQUENCE [LARGE SCALE GENOMIC DNA]</scope>
    <source>
        <strain evidence="2">AO1-A</strain>
    </source>
</reference>
<dbReference type="Pfam" id="PF03781">
    <property type="entry name" value="FGE-sulfatase"/>
    <property type="match status" value="1"/>
</dbReference>
<name>A0A1L9QTC5_9CYAN</name>
<proteinExistence type="predicted"/>
<dbReference type="InterPro" id="IPR005532">
    <property type="entry name" value="SUMF_dom"/>
</dbReference>
<protein>
    <recommendedName>
        <fullName evidence="1">Sulfatase-modifying factor enzyme-like domain-containing protein</fullName>
    </recommendedName>
</protein>
<dbReference type="SUPFAM" id="SSF56436">
    <property type="entry name" value="C-type lectin-like"/>
    <property type="match status" value="1"/>
</dbReference>
<comment type="caution">
    <text evidence="2">The sequence shown here is derived from an EMBL/GenBank/DDBJ whole genome shotgun (WGS) entry which is preliminary data.</text>
</comment>
<dbReference type="EMBL" id="MLAW01000012">
    <property type="protein sequence ID" value="OJJ25913.1"/>
    <property type="molecule type" value="Genomic_DNA"/>
</dbReference>
<dbReference type="Gene3D" id="3.90.1580.10">
    <property type="entry name" value="paralog of FGE (formylglycine-generating enzyme)"/>
    <property type="match status" value="1"/>
</dbReference>
<organism evidence="2 3">
    <name type="scientific">Roseofilum reptotaenium AO1-A</name>
    <dbReference type="NCBI Taxonomy" id="1925591"/>
    <lineage>
        <taxon>Bacteria</taxon>
        <taxon>Bacillati</taxon>
        <taxon>Cyanobacteriota</taxon>
        <taxon>Cyanophyceae</taxon>
        <taxon>Desertifilales</taxon>
        <taxon>Desertifilaceae</taxon>
        <taxon>Roseofilum</taxon>
    </lineage>
</organism>
<sequence length="319" mass="36509">MLVIGNGSLVEPQLSLFEFETVTVNHRGKIIERETRQAKYYREDLGKGIFLDMVAIAGGTFLMGYQEKLQHSVSLPPFYMGKFQITQAQWFRVASFPPIHRSLNPDPSSFKGENRPVESVSWLECQEFCARLCQYTGQSYRLPSEAEWEYACRAGTVTPFHCGETLTAELANYDASYNYGEAPKGQCLYKTLPVGSFPANGWGLYDMHGNLWEWCEDRWQDNDLDNSLDCPTEGSDRVIRGGSWMIYPWACRSAHRRSSPLYYASYGIKQEFKKNRWPRLWSWLGFKNSIPVQPESSSNTMEAKPEVRLNTIGVRVVGL</sequence>